<keyword evidence="2" id="KW-0223">Dioxygenase</keyword>
<accession>T0ZF16</accession>
<reference evidence="2" key="1">
    <citation type="submission" date="2013-08" db="EMBL/GenBank/DDBJ databases">
        <authorList>
            <person name="Mendez C."/>
            <person name="Richter M."/>
            <person name="Ferrer M."/>
            <person name="Sanchez J."/>
        </authorList>
    </citation>
    <scope>NUCLEOTIDE SEQUENCE</scope>
</reference>
<sequence length="105" mass="11837">MERLPTAFVSHGAPFSLEDEEWMRALRVWGESLKEVKGVLVLSAHWVSERLEAGPLESVPLIYDFWGFPERLYHVTYSATPSPTIFQLLKDLPGIGNLLASPKRG</sequence>
<name>T0ZF16_9ZZZZ</name>
<comment type="caution">
    <text evidence="2">The sequence shown here is derived from an EMBL/GenBank/DDBJ whole genome shotgun (WGS) entry which is preliminary data.</text>
</comment>
<dbReference type="Gene3D" id="3.40.830.10">
    <property type="entry name" value="LigB-like"/>
    <property type="match status" value="1"/>
</dbReference>
<dbReference type="PANTHER" id="PTHR30096">
    <property type="entry name" value="4,5-DOPA DIOXYGENASE EXTRADIOL-LIKE PROTEIN"/>
    <property type="match status" value="1"/>
</dbReference>
<dbReference type="PANTHER" id="PTHR30096:SF0">
    <property type="entry name" value="4,5-DOPA DIOXYGENASE EXTRADIOL-LIKE PROTEIN"/>
    <property type="match status" value="1"/>
</dbReference>
<evidence type="ECO:0000313" key="2">
    <source>
        <dbReference type="EMBL" id="EQD42882.1"/>
    </source>
</evidence>
<dbReference type="SUPFAM" id="SSF53213">
    <property type="entry name" value="LigB-like"/>
    <property type="match status" value="1"/>
</dbReference>
<dbReference type="AlphaFoldDB" id="T0ZF16"/>
<gene>
    <name evidence="2" type="ORF">B1A_15743</name>
</gene>
<reference evidence="2" key="2">
    <citation type="journal article" date="2014" name="ISME J.">
        <title>Microbial stratification in low pH oxic and suboxic macroscopic growths along an acid mine drainage.</title>
        <authorList>
            <person name="Mendez-Garcia C."/>
            <person name="Mesa V."/>
            <person name="Sprenger R.R."/>
            <person name="Richter M."/>
            <person name="Diez M.S."/>
            <person name="Solano J."/>
            <person name="Bargiela R."/>
            <person name="Golyshina O.V."/>
            <person name="Manteca A."/>
            <person name="Ramos J.L."/>
            <person name="Gallego J.R."/>
            <person name="Llorente I."/>
            <person name="Martins Dos Santos V.A."/>
            <person name="Jensen O.N."/>
            <person name="Pelaez A.I."/>
            <person name="Sanchez J."/>
            <person name="Ferrer M."/>
        </authorList>
    </citation>
    <scope>NUCLEOTIDE SEQUENCE</scope>
</reference>
<feature type="non-terminal residue" evidence="2">
    <location>
        <position position="105"/>
    </location>
</feature>
<proteinExistence type="predicted"/>
<dbReference type="EMBL" id="AUZX01011551">
    <property type="protein sequence ID" value="EQD42882.1"/>
    <property type="molecule type" value="Genomic_DNA"/>
</dbReference>
<organism evidence="2">
    <name type="scientific">mine drainage metagenome</name>
    <dbReference type="NCBI Taxonomy" id="410659"/>
    <lineage>
        <taxon>unclassified sequences</taxon>
        <taxon>metagenomes</taxon>
        <taxon>ecological metagenomes</taxon>
    </lineage>
</organism>
<protein>
    <submittedName>
        <fullName evidence="2">Extradiol ring-cleavage dioxygenase class III protein subunit B</fullName>
    </submittedName>
</protein>
<dbReference type="GO" id="GO:0051213">
    <property type="term" value="F:dioxygenase activity"/>
    <property type="evidence" value="ECO:0007669"/>
    <property type="project" value="UniProtKB-KW"/>
</dbReference>
<evidence type="ECO:0000256" key="1">
    <source>
        <dbReference type="ARBA" id="ARBA00023002"/>
    </source>
</evidence>
<keyword evidence="1" id="KW-0560">Oxidoreductase</keyword>